<keyword evidence="6" id="KW-0106">Calcium</keyword>
<keyword evidence="2" id="KW-0479">Metal-binding</keyword>
<dbReference type="OrthoDB" id="293868at2759"/>
<dbReference type="PANTHER" id="PTHR10827">
    <property type="entry name" value="RETICULOCALBIN"/>
    <property type="match status" value="1"/>
</dbReference>
<proteinExistence type="predicted"/>
<dbReference type="GO" id="GO:0015031">
    <property type="term" value="P:protein transport"/>
    <property type="evidence" value="ECO:0007669"/>
    <property type="project" value="UniProtKB-ARBA"/>
</dbReference>
<sequence length="358" mass="41151">SSPRREARLCAAVTAAHRRASFQSPPLTPERYAMACLTLVIAFLAFAVSLPTDVTSAHIHKHQHKADNNERLEDGAFSPRDSDHYAEGEHHQEFDHEAILGSVKEAEEFDKLPIEESKKRLGILLTKMDLNNDKYIERNELKAWILRSFSMLSAEESKDRFDDADTDQDGRVNWDEVLIDAYGNDPEDFPPEESMMEDEKETFEAADVNKDGYLDTEEFKAYTHPEETPRMFPLLVNQSLKDKDKDKDGYISFQEFIGDRAASKDKKWLLSEKDKFDFDHDKNADGRLDSEEILSWLVPSNEDIADDEVDHLFAGSDDDHDNRLSFDEILDHHDIFVGSEATDYGDHLNDIERFMDEL</sequence>
<dbReference type="Pfam" id="PF13833">
    <property type="entry name" value="EF-hand_8"/>
    <property type="match status" value="1"/>
</dbReference>
<dbReference type="PROSITE" id="PS50222">
    <property type="entry name" value="EF_HAND_2"/>
    <property type="match status" value="3"/>
</dbReference>
<feature type="domain" description="EF-hand" evidence="13">
    <location>
        <begin position="304"/>
        <end position="339"/>
    </location>
</feature>
<protein>
    <recommendedName>
        <fullName evidence="11">Reticulocalbin-3</fullName>
    </recommendedName>
</protein>
<dbReference type="EMBL" id="QOIP01000005">
    <property type="protein sequence ID" value="RLU22307.1"/>
    <property type="molecule type" value="Genomic_DNA"/>
</dbReference>
<evidence type="ECO:0000313" key="14">
    <source>
        <dbReference type="EMBL" id="RLU22307.1"/>
    </source>
</evidence>
<feature type="domain" description="EF-hand" evidence="13">
    <location>
        <begin position="152"/>
        <end position="187"/>
    </location>
</feature>
<reference evidence="14" key="1">
    <citation type="journal article" date="2018" name="Genome Res.">
        <title>The genomic architecture and molecular evolution of ant odorant receptors.</title>
        <authorList>
            <person name="McKenzie S.K."/>
            <person name="Kronauer D.J.C."/>
        </authorList>
    </citation>
    <scope>NUCLEOTIDE SEQUENCE [LARGE SCALE GENOMIC DNA]</scope>
    <source>
        <strain evidence="14">Clonal line C1</strain>
    </source>
</reference>
<evidence type="ECO:0000256" key="5">
    <source>
        <dbReference type="ARBA" id="ARBA00022824"/>
    </source>
</evidence>
<dbReference type="GO" id="GO:0005509">
    <property type="term" value="F:calcium ion binding"/>
    <property type="evidence" value="ECO:0007669"/>
    <property type="project" value="InterPro"/>
</dbReference>
<evidence type="ECO:0000256" key="12">
    <source>
        <dbReference type="SAM" id="MobiDB-lite"/>
    </source>
</evidence>
<feature type="compositionally biased region" description="Basic and acidic residues" evidence="12">
    <location>
        <begin position="65"/>
        <end position="90"/>
    </location>
</feature>
<dbReference type="InterPro" id="IPR002048">
    <property type="entry name" value="EF_hand_dom"/>
</dbReference>
<evidence type="ECO:0000256" key="7">
    <source>
        <dbReference type="ARBA" id="ARBA00023180"/>
    </source>
</evidence>
<evidence type="ECO:0000256" key="1">
    <source>
        <dbReference type="ARBA" id="ARBA00004319"/>
    </source>
</evidence>
<dbReference type="InterPro" id="IPR018247">
    <property type="entry name" value="EF_Hand_1_Ca_BS"/>
</dbReference>
<dbReference type="FunFam" id="1.10.238.10:FF:000104">
    <property type="entry name" value="calumenin isoform X1"/>
    <property type="match status" value="1"/>
</dbReference>
<evidence type="ECO:0000256" key="6">
    <source>
        <dbReference type="ARBA" id="ARBA00022837"/>
    </source>
</evidence>
<dbReference type="SUPFAM" id="SSF47473">
    <property type="entry name" value="EF-hand"/>
    <property type="match status" value="2"/>
</dbReference>
<comment type="subcellular location">
    <subcellularLocation>
        <location evidence="1">Endoplasmic reticulum lumen</location>
    </subcellularLocation>
</comment>
<dbReference type="PANTHER" id="PTHR10827:SF95">
    <property type="entry name" value="LD34388P"/>
    <property type="match status" value="1"/>
</dbReference>
<evidence type="ECO:0000256" key="10">
    <source>
        <dbReference type="ARBA" id="ARBA00063143"/>
    </source>
</evidence>
<evidence type="ECO:0000256" key="4">
    <source>
        <dbReference type="ARBA" id="ARBA00022737"/>
    </source>
</evidence>
<keyword evidence="3" id="KW-0732">Signal</keyword>
<feature type="domain" description="EF-hand" evidence="13">
    <location>
        <begin position="194"/>
        <end position="229"/>
    </location>
</feature>
<evidence type="ECO:0000259" key="13">
    <source>
        <dbReference type="PROSITE" id="PS50222"/>
    </source>
</evidence>
<name>A0A3L8DPH8_OOCBI</name>
<keyword evidence="4" id="KW-0677">Repeat</keyword>
<feature type="region of interest" description="Disordered" evidence="12">
    <location>
        <begin position="61"/>
        <end position="90"/>
    </location>
</feature>
<comment type="subunit">
    <text evidence="10">Interacts with PCSK6 (immature form including the propeptide); probably involved in the maturation and the secretion of PCSK6.</text>
</comment>
<evidence type="ECO:0000256" key="3">
    <source>
        <dbReference type="ARBA" id="ARBA00022729"/>
    </source>
</evidence>
<dbReference type="Pfam" id="PF13499">
    <property type="entry name" value="EF-hand_7"/>
    <property type="match status" value="1"/>
</dbReference>
<evidence type="ECO:0000256" key="2">
    <source>
        <dbReference type="ARBA" id="ARBA00022723"/>
    </source>
</evidence>
<evidence type="ECO:0000256" key="8">
    <source>
        <dbReference type="ARBA" id="ARBA00023186"/>
    </source>
</evidence>
<keyword evidence="7" id="KW-0325">Glycoprotein</keyword>
<accession>A0A3L8DPH8</accession>
<comment type="function">
    <text evidence="9">Probable molecular chaperone assisting protein biosynthesis and transport in the endoplasmic reticulum. Required for the proper biosynthesis and transport of pulmonary surfactant-associated protein A/SP-A, pulmonary surfactant-associated protein D/SP-D and the lipid transporter ABCA3. By regulating both the proper expression and the degradation through the endoplasmic reticulum-associated protein degradation pathway of these proteins plays a crucial role in pulmonary surfactant homeostasis. Has an anti-fibrotic activity by negatively regulating the secretion of type I and type III collagens. This calcium-binding protein also transiently associates with immature PCSK6 and regulates its secretion.</text>
</comment>
<dbReference type="Proteomes" id="UP000279307">
    <property type="component" value="Chromosome 5"/>
</dbReference>
<dbReference type="AlphaFoldDB" id="A0A3L8DPH8"/>
<organism evidence="14">
    <name type="scientific">Ooceraea biroi</name>
    <name type="common">Clonal raider ant</name>
    <name type="synonym">Cerapachys biroi</name>
    <dbReference type="NCBI Taxonomy" id="2015173"/>
    <lineage>
        <taxon>Eukaryota</taxon>
        <taxon>Metazoa</taxon>
        <taxon>Ecdysozoa</taxon>
        <taxon>Arthropoda</taxon>
        <taxon>Hexapoda</taxon>
        <taxon>Insecta</taxon>
        <taxon>Pterygota</taxon>
        <taxon>Neoptera</taxon>
        <taxon>Endopterygota</taxon>
        <taxon>Hymenoptera</taxon>
        <taxon>Apocrita</taxon>
        <taxon>Aculeata</taxon>
        <taxon>Formicoidea</taxon>
        <taxon>Formicidae</taxon>
        <taxon>Dorylinae</taxon>
        <taxon>Ooceraea</taxon>
    </lineage>
</organism>
<dbReference type="Gene3D" id="1.10.238.10">
    <property type="entry name" value="EF-hand"/>
    <property type="match status" value="3"/>
</dbReference>
<reference evidence="14" key="2">
    <citation type="submission" date="2018-07" db="EMBL/GenBank/DDBJ databases">
        <authorList>
            <person name="Mckenzie S.K."/>
            <person name="Kronauer D.J.C."/>
        </authorList>
    </citation>
    <scope>NUCLEOTIDE SEQUENCE</scope>
    <source>
        <strain evidence="14">Clonal line C1</strain>
    </source>
</reference>
<dbReference type="CDD" id="cd16227">
    <property type="entry name" value="EFh_CREC_RCN2_like"/>
    <property type="match status" value="1"/>
</dbReference>
<dbReference type="SMART" id="SM00054">
    <property type="entry name" value="EFh"/>
    <property type="match status" value="5"/>
</dbReference>
<dbReference type="GO" id="GO:0005788">
    <property type="term" value="C:endoplasmic reticulum lumen"/>
    <property type="evidence" value="ECO:0007669"/>
    <property type="project" value="UniProtKB-SubCell"/>
</dbReference>
<dbReference type="InterPro" id="IPR011992">
    <property type="entry name" value="EF-hand-dom_pair"/>
</dbReference>
<evidence type="ECO:0000256" key="11">
    <source>
        <dbReference type="ARBA" id="ARBA00072696"/>
    </source>
</evidence>
<dbReference type="Pfam" id="PF13202">
    <property type="entry name" value="EF-hand_5"/>
    <property type="match status" value="1"/>
</dbReference>
<keyword evidence="8" id="KW-0143">Chaperone</keyword>
<gene>
    <name evidence="14" type="ORF">DMN91_004585</name>
</gene>
<keyword evidence="5" id="KW-0256">Endoplasmic reticulum</keyword>
<comment type="caution">
    <text evidence="14">The sequence shown here is derived from an EMBL/GenBank/DDBJ whole genome shotgun (WGS) entry which is preliminary data.</text>
</comment>
<dbReference type="PROSITE" id="PS00018">
    <property type="entry name" value="EF_HAND_1"/>
    <property type="match status" value="6"/>
</dbReference>
<feature type="non-terminal residue" evidence="14">
    <location>
        <position position="1"/>
    </location>
</feature>
<evidence type="ECO:0000256" key="9">
    <source>
        <dbReference type="ARBA" id="ARBA00056975"/>
    </source>
</evidence>